<gene>
    <name evidence="1" type="ORF">GPM918_LOCUS11127</name>
    <name evidence="2" type="ORF">SRO942_LOCUS11126</name>
</gene>
<protein>
    <submittedName>
        <fullName evidence="1">Uncharacterized protein</fullName>
    </submittedName>
</protein>
<dbReference type="Proteomes" id="UP000663829">
    <property type="component" value="Unassembled WGS sequence"/>
</dbReference>
<evidence type="ECO:0000313" key="2">
    <source>
        <dbReference type="EMBL" id="CAF3724739.1"/>
    </source>
</evidence>
<comment type="caution">
    <text evidence="1">The sequence shown here is derived from an EMBL/GenBank/DDBJ whole genome shotgun (WGS) entry which is preliminary data.</text>
</comment>
<dbReference type="Proteomes" id="UP000681722">
    <property type="component" value="Unassembled WGS sequence"/>
</dbReference>
<sequence>MERPLSVHGKIIPNT</sequence>
<dbReference type="EMBL" id="CAJOBC010002273">
    <property type="protein sequence ID" value="CAF3724739.1"/>
    <property type="molecule type" value="Genomic_DNA"/>
</dbReference>
<name>A0A814D642_9BILA</name>
<organism evidence="1 3">
    <name type="scientific">Didymodactylos carnosus</name>
    <dbReference type="NCBI Taxonomy" id="1234261"/>
    <lineage>
        <taxon>Eukaryota</taxon>
        <taxon>Metazoa</taxon>
        <taxon>Spiralia</taxon>
        <taxon>Gnathifera</taxon>
        <taxon>Rotifera</taxon>
        <taxon>Eurotatoria</taxon>
        <taxon>Bdelloidea</taxon>
        <taxon>Philodinida</taxon>
        <taxon>Philodinidae</taxon>
        <taxon>Didymodactylos</taxon>
    </lineage>
</organism>
<reference evidence="1" key="1">
    <citation type="submission" date="2021-02" db="EMBL/GenBank/DDBJ databases">
        <authorList>
            <person name="Nowell W R."/>
        </authorList>
    </citation>
    <scope>NUCLEOTIDE SEQUENCE</scope>
</reference>
<accession>A0A814D642</accession>
<dbReference type="EMBL" id="CAJNOQ010002274">
    <property type="protein sequence ID" value="CAF0948901.1"/>
    <property type="molecule type" value="Genomic_DNA"/>
</dbReference>
<proteinExistence type="predicted"/>
<evidence type="ECO:0000313" key="1">
    <source>
        <dbReference type="EMBL" id="CAF0948901.1"/>
    </source>
</evidence>
<feature type="non-terminal residue" evidence="1">
    <location>
        <position position="15"/>
    </location>
</feature>
<keyword evidence="3" id="KW-1185">Reference proteome</keyword>
<evidence type="ECO:0000313" key="3">
    <source>
        <dbReference type="Proteomes" id="UP000663829"/>
    </source>
</evidence>